<comment type="caution">
    <text evidence="3">The sequence shown here is derived from an EMBL/GenBank/DDBJ whole genome shotgun (WGS) entry which is preliminary data.</text>
</comment>
<accession>K0SZM1</accession>
<dbReference type="InterPro" id="IPR010994">
    <property type="entry name" value="RuvA_2-like"/>
</dbReference>
<dbReference type="EMBL" id="AGNL01006772">
    <property type="protein sequence ID" value="EJK71798.1"/>
    <property type="molecule type" value="Genomic_DNA"/>
</dbReference>
<dbReference type="InterPro" id="IPR036420">
    <property type="entry name" value="BRCT_dom_sf"/>
</dbReference>
<dbReference type="AlphaFoldDB" id="K0SZM1"/>
<feature type="compositionally biased region" description="Low complexity" evidence="1">
    <location>
        <begin position="230"/>
        <end position="243"/>
    </location>
</feature>
<sequence>KGLSKAKLQQLNEEGIVRFPADLFEAFGRRNGEDPAKEEGKIAELPGWGDISARKLAGSIRLVASEGVSLSRFIYSLGIPMVGTHASRLVAARYGNAQAFLDALDEASKFDYESLERPDPEDDKEGGNETSVILPFAALTGEDGSEKVKGIGPAALSSLHAFSREEALMGAARNLETALSVRDDASFAEGESASGSGAVLDGMTVVFTGTIPGLSRSDANSAAMRMGAKSTPSTVSKSTSLVVEGKRGGKKAEQARNLGVRVMKAEEFLEMVDDG</sequence>
<organism evidence="3 4">
    <name type="scientific">Thalassiosira oceanica</name>
    <name type="common">Marine diatom</name>
    <dbReference type="NCBI Taxonomy" id="159749"/>
    <lineage>
        <taxon>Eukaryota</taxon>
        <taxon>Sar</taxon>
        <taxon>Stramenopiles</taxon>
        <taxon>Ochrophyta</taxon>
        <taxon>Bacillariophyta</taxon>
        <taxon>Coscinodiscophyceae</taxon>
        <taxon>Thalassiosirophycidae</taxon>
        <taxon>Thalassiosirales</taxon>
        <taxon>Thalassiosiraceae</taxon>
        <taxon>Thalassiosira</taxon>
    </lineage>
</organism>
<evidence type="ECO:0000259" key="2">
    <source>
        <dbReference type="PROSITE" id="PS50172"/>
    </source>
</evidence>
<feature type="region of interest" description="Disordered" evidence="1">
    <location>
        <begin position="225"/>
        <end position="250"/>
    </location>
</feature>
<evidence type="ECO:0000313" key="3">
    <source>
        <dbReference type="EMBL" id="EJK71798.1"/>
    </source>
</evidence>
<dbReference type="SUPFAM" id="SSF52113">
    <property type="entry name" value="BRCT domain"/>
    <property type="match status" value="1"/>
</dbReference>
<reference evidence="3 4" key="1">
    <citation type="journal article" date="2012" name="Genome Biol.">
        <title>Genome and low-iron response of an oceanic diatom adapted to chronic iron limitation.</title>
        <authorList>
            <person name="Lommer M."/>
            <person name="Specht M."/>
            <person name="Roy A.S."/>
            <person name="Kraemer L."/>
            <person name="Andreson R."/>
            <person name="Gutowska M.A."/>
            <person name="Wolf J."/>
            <person name="Bergner S.V."/>
            <person name="Schilhabel M.B."/>
            <person name="Klostermeier U.C."/>
            <person name="Beiko R.G."/>
            <person name="Rosenstiel P."/>
            <person name="Hippler M."/>
            <person name="Laroche J."/>
        </authorList>
    </citation>
    <scope>NUCLEOTIDE SEQUENCE [LARGE SCALE GENOMIC DNA]</scope>
    <source>
        <strain evidence="3 4">CCMP1005</strain>
    </source>
</reference>
<feature type="domain" description="BRCT" evidence="2">
    <location>
        <begin position="195"/>
        <end position="275"/>
    </location>
</feature>
<dbReference type="OrthoDB" id="19145at2759"/>
<name>K0SZM1_THAOC</name>
<keyword evidence="4" id="KW-1185">Reference proteome</keyword>
<dbReference type="CDD" id="cd17748">
    <property type="entry name" value="BRCT_DNA_ligase_like"/>
    <property type="match status" value="1"/>
</dbReference>
<dbReference type="PROSITE" id="PS50172">
    <property type="entry name" value="BRCT"/>
    <property type="match status" value="1"/>
</dbReference>
<protein>
    <recommendedName>
        <fullName evidence="2">BRCT domain-containing protein</fullName>
    </recommendedName>
</protein>
<feature type="non-terminal residue" evidence="3">
    <location>
        <position position="1"/>
    </location>
</feature>
<dbReference type="eggNOG" id="ENOG502RRCK">
    <property type="taxonomic scope" value="Eukaryota"/>
</dbReference>
<dbReference type="Gene3D" id="1.10.150.20">
    <property type="entry name" value="5' to 3' exonuclease, C-terminal subdomain"/>
    <property type="match status" value="1"/>
</dbReference>
<evidence type="ECO:0000313" key="4">
    <source>
        <dbReference type="Proteomes" id="UP000266841"/>
    </source>
</evidence>
<proteinExistence type="predicted"/>
<dbReference type="Proteomes" id="UP000266841">
    <property type="component" value="Unassembled WGS sequence"/>
</dbReference>
<dbReference type="Pfam" id="PF00533">
    <property type="entry name" value="BRCT"/>
    <property type="match status" value="1"/>
</dbReference>
<dbReference type="SUPFAM" id="SSF47781">
    <property type="entry name" value="RuvA domain 2-like"/>
    <property type="match status" value="1"/>
</dbReference>
<evidence type="ECO:0000256" key="1">
    <source>
        <dbReference type="SAM" id="MobiDB-lite"/>
    </source>
</evidence>
<dbReference type="Gene3D" id="3.40.50.10190">
    <property type="entry name" value="BRCT domain"/>
    <property type="match status" value="1"/>
</dbReference>
<dbReference type="InterPro" id="IPR001357">
    <property type="entry name" value="BRCT_dom"/>
</dbReference>
<dbReference type="SMART" id="SM00292">
    <property type="entry name" value="BRCT"/>
    <property type="match status" value="1"/>
</dbReference>
<gene>
    <name evidence="3" type="ORF">THAOC_06728</name>
</gene>